<name>A0A836C8U4_9STRA</name>
<gene>
    <name evidence="2" type="ORF">JKP88DRAFT_228040</name>
</gene>
<dbReference type="Gene3D" id="3.40.50.150">
    <property type="entry name" value="Vaccinia Virus protein VP39"/>
    <property type="match status" value="1"/>
</dbReference>
<proteinExistence type="predicted"/>
<sequence length="91" mass="9909">MVKSGGALVCLVKPQFEAERADIMAGGVVIDTAVHEEICQRAQQWLEAQAGWQWRGTVESPIRGLDSGNIEFLMYGRKLGPGDTPPQPDSL</sequence>
<comment type="caution">
    <text evidence="2">The sequence shown here is derived from an EMBL/GenBank/DDBJ whole genome shotgun (WGS) entry which is preliminary data.</text>
</comment>
<protein>
    <submittedName>
        <fullName evidence="2">Uncharacterized protein</fullName>
    </submittedName>
</protein>
<dbReference type="Proteomes" id="UP000664859">
    <property type="component" value="Unassembled WGS sequence"/>
</dbReference>
<dbReference type="EMBL" id="JAFCMP010000540">
    <property type="protein sequence ID" value="KAG5176108.1"/>
    <property type="molecule type" value="Genomic_DNA"/>
</dbReference>
<dbReference type="OrthoDB" id="449109at2759"/>
<dbReference type="GO" id="GO:0003723">
    <property type="term" value="F:RNA binding"/>
    <property type="evidence" value="ECO:0007669"/>
    <property type="project" value="UniProtKB-KW"/>
</dbReference>
<keyword evidence="3" id="KW-1185">Reference proteome</keyword>
<evidence type="ECO:0000256" key="1">
    <source>
        <dbReference type="ARBA" id="ARBA00022884"/>
    </source>
</evidence>
<dbReference type="InterPro" id="IPR029063">
    <property type="entry name" value="SAM-dependent_MTases_sf"/>
</dbReference>
<evidence type="ECO:0000313" key="2">
    <source>
        <dbReference type="EMBL" id="KAG5176108.1"/>
    </source>
</evidence>
<dbReference type="AlphaFoldDB" id="A0A836C8U4"/>
<keyword evidence="1" id="KW-0694">RNA-binding</keyword>
<dbReference type="PANTHER" id="PTHR32319:SF0">
    <property type="entry name" value="BACTERIAL HEMOLYSIN-LIKE PROTEIN"/>
    <property type="match status" value="1"/>
</dbReference>
<dbReference type="GO" id="GO:0008168">
    <property type="term" value="F:methyltransferase activity"/>
    <property type="evidence" value="ECO:0007669"/>
    <property type="project" value="InterPro"/>
</dbReference>
<organism evidence="2 3">
    <name type="scientific">Tribonema minus</name>
    <dbReference type="NCBI Taxonomy" id="303371"/>
    <lineage>
        <taxon>Eukaryota</taxon>
        <taxon>Sar</taxon>
        <taxon>Stramenopiles</taxon>
        <taxon>Ochrophyta</taxon>
        <taxon>PX clade</taxon>
        <taxon>Xanthophyceae</taxon>
        <taxon>Tribonematales</taxon>
        <taxon>Tribonemataceae</taxon>
        <taxon>Tribonema</taxon>
    </lineage>
</organism>
<evidence type="ECO:0000313" key="3">
    <source>
        <dbReference type="Proteomes" id="UP000664859"/>
    </source>
</evidence>
<accession>A0A836C8U4</accession>
<dbReference type="PANTHER" id="PTHR32319">
    <property type="entry name" value="BACTERIAL HEMOLYSIN-LIKE PROTEIN"/>
    <property type="match status" value="1"/>
</dbReference>
<reference evidence="2" key="1">
    <citation type="submission" date="2021-02" db="EMBL/GenBank/DDBJ databases">
        <title>First Annotated Genome of the Yellow-green Alga Tribonema minus.</title>
        <authorList>
            <person name="Mahan K.M."/>
        </authorList>
    </citation>
    <scope>NUCLEOTIDE SEQUENCE</scope>
    <source>
        <strain evidence="2">UTEX B ZZ1240</strain>
    </source>
</reference>
<dbReference type="InterPro" id="IPR047048">
    <property type="entry name" value="TlyA"/>
</dbReference>